<accession>A0ABT5FD62</accession>
<proteinExistence type="predicted"/>
<protein>
    <submittedName>
        <fullName evidence="1">Sulfotransferase</fullName>
    </submittedName>
</protein>
<keyword evidence="2" id="KW-1185">Reference proteome</keyword>
<name>A0ABT5FD62_9GAMM</name>
<organism evidence="1 2">
    <name type="scientific">Psychrosphaera algicola</name>
    <dbReference type="NCBI Taxonomy" id="3023714"/>
    <lineage>
        <taxon>Bacteria</taxon>
        <taxon>Pseudomonadati</taxon>
        <taxon>Pseudomonadota</taxon>
        <taxon>Gammaproteobacteria</taxon>
        <taxon>Alteromonadales</taxon>
        <taxon>Pseudoalteromonadaceae</taxon>
        <taxon>Psychrosphaera</taxon>
    </lineage>
</organism>
<dbReference type="Gene3D" id="3.40.50.300">
    <property type="entry name" value="P-loop containing nucleotide triphosphate hydrolases"/>
    <property type="match status" value="1"/>
</dbReference>
<dbReference type="EMBL" id="JAQOMS010000002">
    <property type="protein sequence ID" value="MDC2888872.1"/>
    <property type="molecule type" value="Genomic_DNA"/>
</dbReference>
<dbReference type="InterPro" id="IPR027417">
    <property type="entry name" value="P-loop_NTPase"/>
</dbReference>
<dbReference type="Pfam" id="PF13469">
    <property type="entry name" value="Sulfotransfer_3"/>
    <property type="match status" value="1"/>
</dbReference>
<dbReference type="RefSeq" id="WP_272180430.1">
    <property type="nucleotide sequence ID" value="NZ_JAQOMS010000002.1"/>
</dbReference>
<reference evidence="1 2" key="1">
    <citation type="submission" date="2023-01" db="EMBL/GenBank/DDBJ databases">
        <title>Psychrosphaera sp. nov., isolated from marine algae.</title>
        <authorList>
            <person name="Bayburt H."/>
            <person name="Choi B.J."/>
            <person name="Kim J.M."/>
            <person name="Choi D.G."/>
            <person name="Jeon C.O."/>
        </authorList>
    </citation>
    <scope>NUCLEOTIDE SEQUENCE [LARGE SCALE GENOMIC DNA]</scope>
    <source>
        <strain evidence="1 2">G1-22</strain>
    </source>
</reference>
<gene>
    <name evidence="1" type="ORF">PN838_08910</name>
</gene>
<evidence type="ECO:0000313" key="2">
    <source>
        <dbReference type="Proteomes" id="UP001528411"/>
    </source>
</evidence>
<evidence type="ECO:0000313" key="1">
    <source>
        <dbReference type="EMBL" id="MDC2888872.1"/>
    </source>
</evidence>
<comment type="caution">
    <text evidence="1">The sequence shown here is derived from an EMBL/GenBank/DDBJ whole genome shotgun (WGS) entry which is preliminary data.</text>
</comment>
<sequence length="190" mass="21549">MNFDRPIIILAAPRSGSTLLFETLMATKNLYSIGGESHAVIEHIPELSTVANGYISNTLTKNHATSDVTSLLKQRFSMGLRDREGRPPNKHQAVRFLEKTPKNALRVEFLNHVFPDALFIHLVRDPLPNISSIIEAWQSGRFRTYPQLLKGLMANGRYYCQTIGRPWSVLRWKKLRASNGTPVIIQLQKV</sequence>
<dbReference type="Proteomes" id="UP001528411">
    <property type="component" value="Unassembled WGS sequence"/>
</dbReference>
<dbReference type="SUPFAM" id="SSF52540">
    <property type="entry name" value="P-loop containing nucleoside triphosphate hydrolases"/>
    <property type="match status" value="1"/>
</dbReference>